<evidence type="ECO:0000256" key="4">
    <source>
        <dbReference type="ARBA" id="ARBA00025806"/>
    </source>
</evidence>
<reference evidence="5" key="5">
    <citation type="submission" date="2025-09" db="UniProtKB">
        <authorList>
            <consortium name="Ensembl"/>
        </authorList>
    </citation>
    <scope>IDENTIFICATION</scope>
</reference>
<reference evidence="5" key="4">
    <citation type="submission" date="2025-08" db="UniProtKB">
        <authorList>
            <consortium name="Ensembl"/>
        </authorList>
    </citation>
    <scope>IDENTIFICATION</scope>
</reference>
<sequence length="253" mass="28137">FVSPISPWVKRLSTFRSLCELLQSGHCPFFYLCTYQFTVLFRAAWESRRESITALLYPASVEVLEAMRLSGNRQYFTIGIVHCIMPFRVECGNTIETSTLVSETTNFQKQLSSQLKFLVVVEGPYAPSLTTFLMNTPHIAPQEGVQQGLPPTLLCPVAFPGASLQLLQVTNTSGKVQGCLGPIDSYSLEITGPILPHSMDCINRILQCSEYGRTVTVVNVHECTSAFNVGIIKAQVKHKELLVFAHIYFAPNK</sequence>
<dbReference type="Ensembl" id="ENSCMIT00000023645.1">
    <property type="protein sequence ID" value="ENSCMIP00000023248.1"/>
    <property type="gene ID" value="ENSCMIG00000010419.1"/>
</dbReference>
<evidence type="ECO:0000313" key="6">
    <source>
        <dbReference type="Proteomes" id="UP000314986"/>
    </source>
</evidence>
<evidence type="ECO:0000256" key="2">
    <source>
        <dbReference type="ARBA" id="ARBA00022473"/>
    </source>
</evidence>
<dbReference type="PRINTS" id="PR02064">
    <property type="entry name" value="DONSON"/>
</dbReference>
<dbReference type="PANTHER" id="PTHR12972">
    <property type="entry name" value="DOWNSTREAM NEIGHBOR OF SON"/>
    <property type="match status" value="1"/>
</dbReference>
<name>A0A4W3I8D9_CALMI</name>
<accession>A0A4W3I8D9</accession>
<dbReference type="InterPro" id="IPR024861">
    <property type="entry name" value="Donson"/>
</dbReference>
<keyword evidence="2" id="KW-0217">Developmental protein</keyword>
<dbReference type="InParanoid" id="A0A4W3I8D9"/>
<dbReference type="Proteomes" id="UP000314986">
    <property type="component" value="Unassembled WGS sequence"/>
</dbReference>
<evidence type="ECO:0000256" key="3">
    <source>
        <dbReference type="ARBA" id="ARBA00023242"/>
    </source>
</evidence>
<keyword evidence="6" id="KW-1185">Reference proteome</keyword>
<dbReference type="GO" id="GO:0005634">
    <property type="term" value="C:nucleus"/>
    <property type="evidence" value="ECO:0007669"/>
    <property type="project" value="UniProtKB-SubCell"/>
</dbReference>
<proteinExistence type="inferred from homology"/>
<evidence type="ECO:0000256" key="1">
    <source>
        <dbReference type="ARBA" id="ARBA00004123"/>
    </source>
</evidence>
<protein>
    <submittedName>
        <fullName evidence="5">Uncharacterized protein</fullName>
    </submittedName>
</protein>
<reference evidence="6" key="2">
    <citation type="journal article" date="2007" name="PLoS Biol.">
        <title>Survey sequencing and comparative analysis of the elephant shark (Callorhinchus milii) genome.</title>
        <authorList>
            <person name="Venkatesh B."/>
            <person name="Kirkness E.F."/>
            <person name="Loh Y.H."/>
            <person name="Halpern A.L."/>
            <person name="Lee A.P."/>
            <person name="Johnson J."/>
            <person name="Dandona N."/>
            <person name="Viswanathan L.D."/>
            <person name="Tay A."/>
            <person name="Venter J.C."/>
            <person name="Strausberg R.L."/>
            <person name="Brenner S."/>
        </authorList>
    </citation>
    <scope>NUCLEOTIDE SEQUENCE [LARGE SCALE GENOMIC DNA]</scope>
</reference>
<reference evidence="6" key="3">
    <citation type="journal article" date="2014" name="Nature">
        <title>Elephant shark genome provides unique insights into gnathostome evolution.</title>
        <authorList>
            <consortium name="International Elephant Shark Genome Sequencing Consortium"/>
            <person name="Venkatesh B."/>
            <person name="Lee A.P."/>
            <person name="Ravi V."/>
            <person name="Maurya A.K."/>
            <person name="Lian M.M."/>
            <person name="Swann J.B."/>
            <person name="Ohta Y."/>
            <person name="Flajnik M.F."/>
            <person name="Sutoh Y."/>
            <person name="Kasahara M."/>
            <person name="Hoon S."/>
            <person name="Gangu V."/>
            <person name="Roy S.W."/>
            <person name="Irimia M."/>
            <person name="Korzh V."/>
            <person name="Kondrychyn I."/>
            <person name="Lim Z.W."/>
            <person name="Tay B.H."/>
            <person name="Tohari S."/>
            <person name="Kong K.W."/>
            <person name="Ho S."/>
            <person name="Lorente-Galdos B."/>
            <person name="Quilez J."/>
            <person name="Marques-Bonet T."/>
            <person name="Raney B.J."/>
            <person name="Ingham P.W."/>
            <person name="Tay A."/>
            <person name="Hillier L.W."/>
            <person name="Minx P."/>
            <person name="Boehm T."/>
            <person name="Wilson R.K."/>
            <person name="Brenner S."/>
            <person name="Warren W.C."/>
        </authorList>
    </citation>
    <scope>NUCLEOTIDE SEQUENCE [LARGE SCALE GENOMIC DNA]</scope>
</reference>
<evidence type="ECO:0000313" key="5">
    <source>
        <dbReference type="Ensembl" id="ENSCMIP00000023248.1"/>
    </source>
</evidence>
<keyword evidence="3" id="KW-0539">Nucleus</keyword>
<organism evidence="5 6">
    <name type="scientific">Callorhinchus milii</name>
    <name type="common">Ghost shark</name>
    <dbReference type="NCBI Taxonomy" id="7868"/>
    <lineage>
        <taxon>Eukaryota</taxon>
        <taxon>Metazoa</taxon>
        <taxon>Chordata</taxon>
        <taxon>Craniata</taxon>
        <taxon>Vertebrata</taxon>
        <taxon>Chondrichthyes</taxon>
        <taxon>Holocephali</taxon>
        <taxon>Chimaeriformes</taxon>
        <taxon>Callorhinchidae</taxon>
        <taxon>Callorhinchus</taxon>
    </lineage>
</organism>
<dbReference type="AlphaFoldDB" id="A0A4W3I8D9"/>
<dbReference type="GO" id="GO:0033260">
    <property type="term" value="P:nuclear DNA replication"/>
    <property type="evidence" value="ECO:0007669"/>
    <property type="project" value="TreeGrafter"/>
</dbReference>
<dbReference type="STRING" id="7868.ENSCMIP00000023248"/>
<reference evidence="6" key="1">
    <citation type="journal article" date="2006" name="Science">
        <title>Ancient noncoding elements conserved in the human genome.</title>
        <authorList>
            <person name="Venkatesh B."/>
            <person name="Kirkness E.F."/>
            <person name="Loh Y.H."/>
            <person name="Halpern A.L."/>
            <person name="Lee A.P."/>
            <person name="Johnson J."/>
            <person name="Dandona N."/>
            <person name="Viswanathan L.D."/>
            <person name="Tay A."/>
            <person name="Venter J.C."/>
            <person name="Strausberg R.L."/>
            <person name="Brenner S."/>
        </authorList>
    </citation>
    <scope>NUCLEOTIDE SEQUENCE [LARGE SCALE GENOMIC DNA]</scope>
</reference>
<dbReference type="PANTHER" id="PTHR12972:SF0">
    <property type="entry name" value="PROTEIN DOWNSTREAM NEIGHBOR OF SON"/>
    <property type="match status" value="1"/>
</dbReference>
<comment type="similarity">
    <text evidence="4">Belongs to the DONSON family.</text>
</comment>
<comment type="subcellular location">
    <subcellularLocation>
        <location evidence="1">Nucleus</location>
    </subcellularLocation>
</comment>